<dbReference type="Proteomes" id="UP001187471">
    <property type="component" value="Unassembled WGS sequence"/>
</dbReference>
<dbReference type="EMBL" id="JAVXUO010002313">
    <property type="protein sequence ID" value="KAK2974458.1"/>
    <property type="molecule type" value="Genomic_DNA"/>
</dbReference>
<sequence>MKGKERNIRNIRETKDNETVGIKLQELGRHLFWVRQTDGIAMVFNGVLVVAVAKASAQLWQHVACFPDRVSSDELLDLVCCLPLQQLSRLALCIWAFFCVPPPPDSYYSYSYDYDSDSDSSSLSDFRRNDEVSYYSHSD</sequence>
<reference evidence="1" key="1">
    <citation type="submission" date="2022-12" db="EMBL/GenBank/DDBJ databases">
        <title>Draft genome assemblies for two species of Escallonia (Escalloniales).</title>
        <authorList>
            <person name="Chanderbali A."/>
            <person name="Dervinis C."/>
            <person name="Anghel I."/>
            <person name="Soltis D."/>
            <person name="Soltis P."/>
            <person name="Zapata F."/>
        </authorList>
    </citation>
    <scope>NUCLEOTIDE SEQUENCE</scope>
    <source>
        <strain evidence="1">UCBG92.1500</strain>
        <tissue evidence="1">Leaf</tissue>
    </source>
</reference>
<evidence type="ECO:0000313" key="2">
    <source>
        <dbReference type="Proteomes" id="UP001187471"/>
    </source>
</evidence>
<dbReference type="AlphaFoldDB" id="A0AA88U8D0"/>
<protein>
    <submittedName>
        <fullName evidence="1">Uncharacterized protein</fullName>
    </submittedName>
</protein>
<accession>A0AA88U8D0</accession>
<organism evidence="1 2">
    <name type="scientific">Escallonia rubra</name>
    <dbReference type="NCBI Taxonomy" id="112253"/>
    <lineage>
        <taxon>Eukaryota</taxon>
        <taxon>Viridiplantae</taxon>
        <taxon>Streptophyta</taxon>
        <taxon>Embryophyta</taxon>
        <taxon>Tracheophyta</taxon>
        <taxon>Spermatophyta</taxon>
        <taxon>Magnoliopsida</taxon>
        <taxon>eudicotyledons</taxon>
        <taxon>Gunneridae</taxon>
        <taxon>Pentapetalae</taxon>
        <taxon>asterids</taxon>
        <taxon>campanulids</taxon>
        <taxon>Escalloniales</taxon>
        <taxon>Escalloniaceae</taxon>
        <taxon>Escallonia</taxon>
    </lineage>
</organism>
<proteinExistence type="predicted"/>
<dbReference type="PANTHER" id="PTHR35104:SF6">
    <property type="entry name" value="PROTEIN, PUTATIVE-RELATED"/>
    <property type="match status" value="1"/>
</dbReference>
<dbReference type="PANTHER" id="PTHR35104">
    <property type="entry name" value="OS03G0807000 PROTEIN"/>
    <property type="match status" value="1"/>
</dbReference>
<keyword evidence="2" id="KW-1185">Reference proteome</keyword>
<evidence type="ECO:0000313" key="1">
    <source>
        <dbReference type="EMBL" id="KAK2974458.1"/>
    </source>
</evidence>
<comment type="caution">
    <text evidence="1">The sequence shown here is derived from an EMBL/GenBank/DDBJ whole genome shotgun (WGS) entry which is preliminary data.</text>
</comment>
<gene>
    <name evidence="1" type="ORF">RJ640_013200</name>
</gene>
<name>A0AA88U8D0_9ASTE</name>